<reference evidence="5" key="1">
    <citation type="submission" date="2015-10" db="EMBL/GenBank/DDBJ databases">
        <authorList>
            <person name="Regsiter A."/>
            <person name="william w."/>
        </authorList>
    </citation>
    <scope>NUCLEOTIDE SEQUENCE [LARGE SCALE GENOMIC DNA]</scope>
</reference>
<evidence type="ECO:0000259" key="3">
    <source>
        <dbReference type="Pfam" id="PF12770"/>
    </source>
</evidence>
<dbReference type="SUPFAM" id="SSF48452">
    <property type="entry name" value="TPR-like"/>
    <property type="match status" value="2"/>
</dbReference>
<dbReference type="RefSeq" id="WP_083579900.1">
    <property type="nucleotide sequence ID" value="NZ_LN889782.1"/>
</dbReference>
<evidence type="ECO:0000313" key="4">
    <source>
        <dbReference type="EMBL" id="CUR30959.1"/>
    </source>
</evidence>
<dbReference type="Proteomes" id="UP000184315">
    <property type="component" value="Unassembled WGS sequence"/>
</dbReference>
<evidence type="ECO:0000256" key="1">
    <source>
        <dbReference type="PROSITE-ProRule" id="PRU00339"/>
    </source>
</evidence>
<dbReference type="AlphaFoldDB" id="A0A1J1LEG4"/>
<gene>
    <name evidence="4" type="ORF">PL9214290550</name>
</gene>
<proteinExistence type="predicted"/>
<name>A0A1J1LEG4_9CYAN</name>
<feature type="repeat" description="TPR" evidence="1">
    <location>
        <begin position="303"/>
        <end position="336"/>
    </location>
</feature>
<dbReference type="STRING" id="671072.PL9214290550"/>
<feature type="coiled-coil region" evidence="2">
    <location>
        <begin position="448"/>
        <end position="506"/>
    </location>
</feature>
<organism evidence="4 5">
    <name type="scientific">Planktothrix tepida PCC 9214</name>
    <dbReference type="NCBI Taxonomy" id="671072"/>
    <lineage>
        <taxon>Bacteria</taxon>
        <taxon>Bacillati</taxon>
        <taxon>Cyanobacteriota</taxon>
        <taxon>Cyanophyceae</taxon>
        <taxon>Oscillatoriophycideae</taxon>
        <taxon>Oscillatoriales</taxon>
        <taxon>Microcoleaceae</taxon>
        <taxon>Planktothrix</taxon>
    </lineage>
</organism>
<dbReference type="Pfam" id="PF12770">
    <property type="entry name" value="CHAT"/>
    <property type="match status" value="1"/>
</dbReference>
<dbReference type="SMART" id="SM00028">
    <property type="entry name" value="TPR"/>
    <property type="match status" value="7"/>
</dbReference>
<evidence type="ECO:0000313" key="5">
    <source>
        <dbReference type="Proteomes" id="UP000184315"/>
    </source>
</evidence>
<evidence type="ECO:0000256" key="2">
    <source>
        <dbReference type="SAM" id="Coils"/>
    </source>
</evidence>
<dbReference type="PROSITE" id="PS50293">
    <property type="entry name" value="TPR_REGION"/>
    <property type="match status" value="1"/>
</dbReference>
<feature type="repeat" description="TPR" evidence="1">
    <location>
        <begin position="213"/>
        <end position="246"/>
    </location>
</feature>
<protein>
    <recommendedName>
        <fullName evidence="3">CHAT domain-containing protein</fullName>
    </recommendedName>
</protein>
<dbReference type="InterPro" id="IPR019734">
    <property type="entry name" value="TPR_rpt"/>
</dbReference>
<feature type="repeat" description="TPR" evidence="1">
    <location>
        <begin position="173"/>
        <end position="206"/>
    </location>
</feature>
<dbReference type="Gene3D" id="1.25.40.10">
    <property type="entry name" value="Tetratricopeptide repeat domain"/>
    <property type="match status" value="2"/>
</dbReference>
<dbReference type="InterPro" id="IPR024983">
    <property type="entry name" value="CHAT_dom"/>
</dbReference>
<accession>A0A1J1LEG4</accession>
<keyword evidence="5" id="KW-1185">Reference proteome</keyword>
<dbReference type="PANTHER" id="PTHR10098:SF108">
    <property type="entry name" value="TETRATRICOPEPTIDE REPEAT PROTEIN 28"/>
    <property type="match status" value="1"/>
</dbReference>
<dbReference type="PROSITE" id="PS50005">
    <property type="entry name" value="TPR"/>
    <property type="match status" value="4"/>
</dbReference>
<keyword evidence="1" id="KW-0802">TPR repeat</keyword>
<dbReference type="Pfam" id="PF13374">
    <property type="entry name" value="TPR_10"/>
    <property type="match status" value="1"/>
</dbReference>
<feature type="repeat" description="TPR" evidence="1">
    <location>
        <begin position="263"/>
        <end position="296"/>
    </location>
</feature>
<feature type="domain" description="CHAT" evidence="3">
    <location>
        <begin position="590"/>
        <end position="905"/>
    </location>
</feature>
<dbReference type="InterPro" id="IPR011990">
    <property type="entry name" value="TPR-like_helical_dom_sf"/>
</dbReference>
<dbReference type="EMBL" id="CZDF01000132">
    <property type="protein sequence ID" value="CUR30959.1"/>
    <property type="molecule type" value="Genomic_DNA"/>
</dbReference>
<dbReference type="Pfam" id="PF13424">
    <property type="entry name" value="TPR_12"/>
    <property type="match status" value="3"/>
</dbReference>
<keyword evidence="2" id="KW-0175">Coiled coil</keyword>
<dbReference type="PANTHER" id="PTHR10098">
    <property type="entry name" value="RAPSYN-RELATED"/>
    <property type="match status" value="1"/>
</dbReference>
<dbReference type="OrthoDB" id="434769at2"/>
<sequence>MIPKLRSKNKFFRVWFCILILASFLASGIVLPVIAQQWQSAEILNSNSGAENSFNQGLKGYREGTVAGFRKAIQEWEKTLRLWREANNPQQESVTRNFLCSVYGNLGEYPQALNCYNQLLILTQTLQDKQTQATTLISIAKIYAQLGEYQQALDTLNQTFPFWETLNFKTGGLATLNEMAFVYFNLGEFQQALNYYNQALALVKPLGNPANIAAILNNIGQVKSTLNQFDTALDNYKQALSLWEEVIQKLGDHSAIHIQRGKGATLNNIGFVYANLNQLEPALENYNQALTLWQKIGDRTGEASTFNNIGFVYFQQGKLEQSLEFYNKALQIRQEVGDRPKEALSRYRVATVKRKQGKFEEAIAQIETALTIIEDLRTQIANQDLRASFLASKQDYYLFYIDLLMELNQQQPNQGWDGKALQISERAKARSLLDILAEAQGEITSGVDSKLLEKKQTLRQKLSALEAQRIKLLSQPHTIIQKDEINQEIETLLQQYNQILGEIRENNPHYAALTQPQPLNLSEIQKLLDENTVLLEYSLGKDRSYLWAVTPNRIQSYDLPGEEAIKTSVKTFRENLILPSKRMRQSLYEETGKTLREMVFPPLPLLANKRLLIVADGALQYIPFAALPLAETNSKGDPIPLINNHELLTLPSASVLGIIRQETQTRKPAEKLLAVLADPVFSSTDERLKAVVSKAIKSLSPDLERSARESGVLFDRLPFTQEEAKQILALVPEQESLQEIGFNANRETATSSQLSQYRFIHFATHGLLNSENPELSGLVFSLVDQSGQSQNGFLRLYDIFNLNLPVELVVLSACETGLGQEIKGEGLVGLTRGFMYAGASRVVVSLWRVDDQATSQLMAKFYQGILEEGLSPVAALRQAQIKMQQNETSEWIPPYYWSGFTLQGEWQKLPN</sequence>